<dbReference type="RefSeq" id="WP_244159389.1">
    <property type="nucleotide sequence ID" value="NZ_FMVM01000014.1"/>
</dbReference>
<evidence type="ECO:0000313" key="5">
    <source>
        <dbReference type="Proteomes" id="UP000198538"/>
    </source>
</evidence>
<sequence>MKPTIGSEQQKTVPQIRPARKEDVDQIIPLLVQAIGDIAYALAGEADNERAMDILREFVTQENNRISYQNITVMEQDGQIAGMLVAYAGDDVDRLDQPLLNRPGRDGDEKYALVKETRPGEYYLDTLSVSEPFQGQGIGRALMAAFEQQGRELGHTQVALIVEQDNGRAMQLYERQGYVQDEVILIGGHEYYHMVKELSVL</sequence>
<dbReference type="GO" id="GO:0016747">
    <property type="term" value="F:acyltransferase activity, transferring groups other than amino-acyl groups"/>
    <property type="evidence" value="ECO:0007669"/>
    <property type="project" value="InterPro"/>
</dbReference>
<evidence type="ECO:0000256" key="2">
    <source>
        <dbReference type="ARBA" id="ARBA00023315"/>
    </source>
</evidence>
<organism evidence="4 5">
    <name type="scientific">Paenibacillus polysaccharolyticus</name>
    <dbReference type="NCBI Taxonomy" id="582692"/>
    <lineage>
        <taxon>Bacteria</taxon>
        <taxon>Bacillati</taxon>
        <taxon>Bacillota</taxon>
        <taxon>Bacilli</taxon>
        <taxon>Bacillales</taxon>
        <taxon>Paenibacillaceae</taxon>
        <taxon>Paenibacillus</taxon>
    </lineage>
</organism>
<dbReference type="AlphaFoldDB" id="A0A1G5KDR8"/>
<dbReference type="InterPro" id="IPR016181">
    <property type="entry name" value="Acyl_CoA_acyltransferase"/>
</dbReference>
<keyword evidence="1" id="KW-0808">Transferase</keyword>
<gene>
    <name evidence="4" type="ORF">SAMN05720606_114142</name>
</gene>
<dbReference type="GO" id="GO:0005840">
    <property type="term" value="C:ribosome"/>
    <property type="evidence" value="ECO:0007669"/>
    <property type="project" value="UniProtKB-KW"/>
</dbReference>
<keyword evidence="5" id="KW-1185">Reference proteome</keyword>
<dbReference type="STRING" id="582692.SAMN05720606_114142"/>
<dbReference type="EMBL" id="FMVM01000014">
    <property type="protein sequence ID" value="SCY98716.1"/>
    <property type="molecule type" value="Genomic_DNA"/>
</dbReference>
<keyword evidence="2" id="KW-0012">Acyltransferase</keyword>
<proteinExistence type="predicted"/>
<dbReference type="PROSITE" id="PS51186">
    <property type="entry name" value="GNAT"/>
    <property type="match status" value="1"/>
</dbReference>
<dbReference type="InterPro" id="IPR050832">
    <property type="entry name" value="Bact_Acetyltransf"/>
</dbReference>
<name>A0A1G5KDR8_9BACL</name>
<dbReference type="InterPro" id="IPR000182">
    <property type="entry name" value="GNAT_dom"/>
</dbReference>
<dbReference type="Pfam" id="PF00583">
    <property type="entry name" value="Acetyltransf_1"/>
    <property type="match status" value="1"/>
</dbReference>
<evidence type="ECO:0000259" key="3">
    <source>
        <dbReference type="PROSITE" id="PS51186"/>
    </source>
</evidence>
<dbReference type="Proteomes" id="UP000198538">
    <property type="component" value="Unassembled WGS sequence"/>
</dbReference>
<accession>A0A1G5KDR8</accession>
<dbReference type="SUPFAM" id="SSF55729">
    <property type="entry name" value="Acyl-CoA N-acyltransferases (Nat)"/>
    <property type="match status" value="1"/>
</dbReference>
<reference evidence="5" key="1">
    <citation type="submission" date="2016-10" db="EMBL/GenBank/DDBJ databases">
        <authorList>
            <person name="Varghese N."/>
            <person name="Submissions S."/>
        </authorList>
    </citation>
    <scope>NUCLEOTIDE SEQUENCE [LARGE SCALE GENOMIC DNA]</scope>
    <source>
        <strain evidence="5">BL9</strain>
    </source>
</reference>
<protein>
    <submittedName>
        <fullName evidence="4">Ribosomal protein S18 acetylase RimI</fullName>
    </submittedName>
</protein>
<evidence type="ECO:0000256" key="1">
    <source>
        <dbReference type="ARBA" id="ARBA00022679"/>
    </source>
</evidence>
<evidence type="ECO:0000313" key="4">
    <source>
        <dbReference type="EMBL" id="SCY98716.1"/>
    </source>
</evidence>
<dbReference type="PANTHER" id="PTHR43877">
    <property type="entry name" value="AMINOALKYLPHOSPHONATE N-ACETYLTRANSFERASE-RELATED-RELATED"/>
    <property type="match status" value="1"/>
</dbReference>
<dbReference type="CDD" id="cd04301">
    <property type="entry name" value="NAT_SF"/>
    <property type="match status" value="1"/>
</dbReference>
<keyword evidence="4" id="KW-0687">Ribonucleoprotein</keyword>
<feature type="domain" description="N-acetyltransferase" evidence="3">
    <location>
        <begin position="14"/>
        <end position="199"/>
    </location>
</feature>
<keyword evidence="4" id="KW-0689">Ribosomal protein</keyword>
<dbReference type="Gene3D" id="3.40.630.30">
    <property type="match status" value="1"/>
</dbReference>